<organism evidence="1 2">
    <name type="scientific">Amycolatopsis thermophila</name>
    <dbReference type="NCBI Taxonomy" id="206084"/>
    <lineage>
        <taxon>Bacteria</taxon>
        <taxon>Bacillati</taxon>
        <taxon>Actinomycetota</taxon>
        <taxon>Actinomycetes</taxon>
        <taxon>Pseudonocardiales</taxon>
        <taxon>Pseudonocardiaceae</taxon>
        <taxon>Amycolatopsis</taxon>
    </lineage>
</organism>
<name>A0ABU0ETC8_9PSEU</name>
<comment type="caution">
    <text evidence="1">The sequence shown here is derived from an EMBL/GenBank/DDBJ whole genome shotgun (WGS) entry which is preliminary data.</text>
</comment>
<dbReference type="EMBL" id="JAUSUT010000001">
    <property type="protein sequence ID" value="MDQ0378557.1"/>
    <property type="molecule type" value="Genomic_DNA"/>
</dbReference>
<dbReference type="Proteomes" id="UP001229651">
    <property type="component" value="Unassembled WGS sequence"/>
</dbReference>
<gene>
    <name evidence="1" type="ORF">FB470_002551</name>
</gene>
<evidence type="ECO:0000313" key="2">
    <source>
        <dbReference type="Proteomes" id="UP001229651"/>
    </source>
</evidence>
<sequence>MITIPSRGYLDLDVGGQTIRLQGEGFRQGPVDFVVVGAQIRRWDDGAEVTESEREAILDHLLACAARQGLTIEID</sequence>
<keyword evidence="2" id="KW-1185">Reference proteome</keyword>
<dbReference type="RefSeq" id="WP_306991364.1">
    <property type="nucleotide sequence ID" value="NZ_JAUSUT010000001.1"/>
</dbReference>
<proteinExistence type="predicted"/>
<accession>A0ABU0ETC8</accession>
<dbReference type="Pfam" id="PF15603">
    <property type="entry name" value="Imm74"/>
    <property type="match status" value="1"/>
</dbReference>
<protein>
    <recommendedName>
        <fullName evidence="3">Immunity protein 74</fullName>
    </recommendedName>
</protein>
<evidence type="ECO:0008006" key="3">
    <source>
        <dbReference type="Google" id="ProtNLM"/>
    </source>
</evidence>
<dbReference type="InterPro" id="IPR028148">
    <property type="entry name" value="Imm74"/>
</dbReference>
<evidence type="ECO:0000313" key="1">
    <source>
        <dbReference type="EMBL" id="MDQ0378557.1"/>
    </source>
</evidence>
<reference evidence="1 2" key="1">
    <citation type="submission" date="2023-07" db="EMBL/GenBank/DDBJ databases">
        <title>Sequencing the genomes of 1000 actinobacteria strains.</title>
        <authorList>
            <person name="Klenk H.-P."/>
        </authorList>
    </citation>
    <scope>NUCLEOTIDE SEQUENCE [LARGE SCALE GENOMIC DNA]</scope>
    <source>
        <strain evidence="1 2">DSM 45805</strain>
    </source>
</reference>